<comment type="caution">
    <text evidence="2">The sequence shown here is derived from an EMBL/GenBank/DDBJ whole genome shotgun (WGS) entry which is preliminary data.</text>
</comment>
<dbReference type="EMBL" id="MCOG01000112">
    <property type="protein sequence ID" value="ORY44973.1"/>
    <property type="molecule type" value="Genomic_DNA"/>
</dbReference>
<reference evidence="2 3" key="1">
    <citation type="submission" date="2016-08" db="EMBL/GenBank/DDBJ databases">
        <title>A Parts List for Fungal Cellulosomes Revealed by Comparative Genomics.</title>
        <authorList>
            <consortium name="DOE Joint Genome Institute"/>
            <person name="Haitjema C.H."/>
            <person name="Gilmore S.P."/>
            <person name="Henske J.K."/>
            <person name="Solomon K.V."/>
            <person name="De Groot R."/>
            <person name="Kuo A."/>
            <person name="Mondo S.J."/>
            <person name="Salamov A.A."/>
            <person name="Labutti K."/>
            <person name="Zhao Z."/>
            <person name="Chiniquy J."/>
            <person name="Barry K."/>
            <person name="Brewer H.M."/>
            <person name="Purvine S.O."/>
            <person name="Wright A.T."/>
            <person name="Boxma B."/>
            <person name="Van Alen T."/>
            <person name="Hackstein J.H."/>
            <person name="Baker S.E."/>
            <person name="Grigoriev I.V."/>
            <person name="O'Malley M.A."/>
        </authorList>
    </citation>
    <scope>NUCLEOTIDE SEQUENCE [LARGE SCALE GENOMIC DNA]</scope>
    <source>
        <strain evidence="2 3">G1</strain>
    </source>
</reference>
<keyword evidence="1" id="KW-0472">Membrane</keyword>
<keyword evidence="1" id="KW-1133">Transmembrane helix</keyword>
<protein>
    <submittedName>
        <fullName evidence="2">Uncharacterized protein</fullName>
    </submittedName>
</protein>
<dbReference type="Proteomes" id="UP000193920">
    <property type="component" value="Unassembled WGS sequence"/>
</dbReference>
<proteinExistence type="predicted"/>
<keyword evidence="1" id="KW-0812">Transmembrane</keyword>
<evidence type="ECO:0000313" key="3">
    <source>
        <dbReference type="Proteomes" id="UP000193920"/>
    </source>
</evidence>
<evidence type="ECO:0000313" key="2">
    <source>
        <dbReference type="EMBL" id="ORY44973.1"/>
    </source>
</evidence>
<feature type="transmembrane region" description="Helical" evidence="1">
    <location>
        <begin position="94"/>
        <end position="115"/>
    </location>
</feature>
<gene>
    <name evidence="2" type="ORF">LY90DRAFT_509530</name>
</gene>
<sequence>MVFYLDCYNRNEHTSMRFVPNNRDNPDDCDIKGYVNIKKLSMARSSHLLIAKINVVVVVKIENALEFMVLLKNVSEINPIIVTKASTLVPYKEMITALFVSSVVISAVLSVAKIFDLLLPI</sequence>
<keyword evidence="3" id="KW-1185">Reference proteome</keyword>
<dbReference type="AlphaFoldDB" id="A0A1Y2CD66"/>
<accession>A0A1Y2CD66</accession>
<organism evidence="2 3">
    <name type="scientific">Neocallimastix californiae</name>
    <dbReference type="NCBI Taxonomy" id="1754190"/>
    <lineage>
        <taxon>Eukaryota</taxon>
        <taxon>Fungi</taxon>
        <taxon>Fungi incertae sedis</taxon>
        <taxon>Chytridiomycota</taxon>
        <taxon>Chytridiomycota incertae sedis</taxon>
        <taxon>Neocallimastigomycetes</taxon>
        <taxon>Neocallimastigales</taxon>
        <taxon>Neocallimastigaceae</taxon>
        <taxon>Neocallimastix</taxon>
    </lineage>
</organism>
<evidence type="ECO:0000256" key="1">
    <source>
        <dbReference type="SAM" id="Phobius"/>
    </source>
</evidence>
<name>A0A1Y2CD66_9FUNG</name>